<keyword evidence="2" id="KW-1185">Reference proteome</keyword>
<feature type="signal peptide" evidence="1">
    <location>
        <begin position="1"/>
        <end position="19"/>
    </location>
</feature>
<dbReference type="RefSeq" id="XP_050552332.1">
    <property type="nucleotide sequence ID" value="XM_050696375.1"/>
</dbReference>
<feature type="chain" id="PRO_5040437900" evidence="1">
    <location>
        <begin position="20"/>
        <end position="140"/>
    </location>
</feature>
<dbReference type="OrthoDB" id="6818903at2759"/>
<accession>A0A9R0EWP9</accession>
<reference evidence="3" key="1">
    <citation type="submission" date="2025-08" db="UniProtKB">
        <authorList>
            <consortium name="RefSeq"/>
        </authorList>
    </citation>
    <scope>IDENTIFICATION</scope>
    <source>
        <tissue evidence="3">Whole larval tissue</tissue>
    </source>
</reference>
<dbReference type="Proteomes" id="UP000829999">
    <property type="component" value="Chromosome 10"/>
</dbReference>
<evidence type="ECO:0000313" key="2">
    <source>
        <dbReference type="Proteomes" id="UP000829999"/>
    </source>
</evidence>
<dbReference type="GeneID" id="118277163"/>
<sequence>MKTFIVIALLSALAACCSAAVLPNEEDMSGGVTIVYDDESPNGRVMSRNDFGSILDNYWVLLSEAVINVPAVPGKVQKAGMTYQAPPGVKISRISITLYTNLPDDVYKSPVGGEYIEALITSRPGDVINGTIAAYRRYNE</sequence>
<dbReference type="AlphaFoldDB" id="A0A9R0EWP9"/>
<name>A0A9R0EWP9_SPOFR</name>
<evidence type="ECO:0000313" key="3">
    <source>
        <dbReference type="RefSeq" id="XP_050552332.1"/>
    </source>
</evidence>
<dbReference type="PROSITE" id="PS51257">
    <property type="entry name" value="PROKAR_LIPOPROTEIN"/>
    <property type="match status" value="1"/>
</dbReference>
<organism evidence="2 3">
    <name type="scientific">Spodoptera frugiperda</name>
    <name type="common">Fall armyworm</name>
    <dbReference type="NCBI Taxonomy" id="7108"/>
    <lineage>
        <taxon>Eukaryota</taxon>
        <taxon>Metazoa</taxon>
        <taxon>Ecdysozoa</taxon>
        <taxon>Arthropoda</taxon>
        <taxon>Hexapoda</taxon>
        <taxon>Insecta</taxon>
        <taxon>Pterygota</taxon>
        <taxon>Neoptera</taxon>
        <taxon>Endopterygota</taxon>
        <taxon>Lepidoptera</taxon>
        <taxon>Glossata</taxon>
        <taxon>Ditrysia</taxon>
        <taxon>Noctuoidea</taxon>
        <taxon>Noctuidae</taxon>
        <taxon>Amphipyrinae</taxon>
        <taxon>Spodoptera</taxon>
    </lineage>
</organism>
<gene>
    <name evidence="3" type="primary">LOC118277163</name>
</gene>
<keyword evidence="1" id="KW-0732">Signal</keyword>
<evidence type="ECO:0000256" key="1">
    <source>
        <dbReference type="SAM" id="SignalP"/>
    </source>
</evidence>
<protein>
    <submittedName>
        <fullName evidence="3">Uncharacterized protein LOC118277163</fullName>
    </submittedName>
</protein>
<proteinExistence type="predicted"/>